<feature type="transmembrane region" description="Helical" evidence="11">
    <location>
        <begin position="69"/>
        <end position="88"/>
    </location>
</feature>
<evidence type="ECO:0000313" key="13">
    <source>
        <dbReference type="Proteomes" id="UP000886883"/>
    </source>
</evidence>
<dbReference type="SUPFAM" id="SSF143631">
    <property type="entry name" value="ApbE-like"/>
    <property type="match status" value="1"/>
</dbReference>
<comment type="cofactor">
    <cofactor evidence="10">
        <name>Mg(2+)</name>
        <dbReference type="ChEBI" id="CHEBI:18420"/>
    </cofactor>
    <cofactor evidence="10">
        <name>Mn(2+)</name>
        <dbReference type="ChEBI" id="CHEBI:29035"/>
    </cofactor>
    <text evidence="10">Magnesium. Can also use manganese.</text>
</comment>
<dbReference type="InterPro" id="IPR003374">
    <property type="entry name" value="ApbE-like_sf"/>
</dbReference>
<dbReference type="PIRSF" id="PIRSF006268">
    <property type="entry name" value="ApbE"/>
    <property type="match status" value="1"/>
</dbReference>
<dbReference type="EMBL" id="DWXE01000010">
    <property type="protein sequence ID" value="HJB90449.1"/>
    <property type="molecule type" value="Genomic_DNA"/>
</dbReference>
<comment type="catalytic activity">
    <reaction evidence="9">
        <text>L-threonyl-[protein] + FAD = FMN-L-threonyl-[protein] + AMP + H(+)</text>
        <dbReference type="Rhea" id="RHEA:36847"/>
        <dbReference type="Rhea" id="RHEA-COMP:11060"/>
        <dbReference type="Rhea" id="RHEA-COMP:11061"/>
        <dbReference type="ChEBI" id="CHEBI:15378"/>
        <dbReference type="ChEBI" id="CHEBI:30013"/>
        <dbReference type="ChEBI" id="CHEBI:57692"/>
        <dbReference type="ChEBI" id="CHEBI:74257"/>
        <dbReference type="ChEBI" id="CHEBI:456215"/>
        <dbReference type="EC" id="2.7.1.180"/>
    </reaction>
</comment>
<keyword evidence="11" id="KW-1133">Transmembrane helix</keyword>
<evidence type="ECO:0000256" key="1">
    <source>
        <dbReference type="ARBA" id="ARBA00011955"/>
    </source>
</evidence>
<evidence type="ECO:0000256" key="10">
    <source>
        <dbReference type="PIRSR" id="PIRSR006268-2"/>
    </source>
</evidence>
<keyword evidence="11" id="KW-0472">Membrane</keyword>
<dbReference type="PANTHER" id="PTHR30040:SF2">
    <property type="entry name" value="FAD:PROTEIN FMN TRANSFERASE"/>
    <property type="match status" value="1"/>
</dbReference>
<dbReference type="GO" id="GO:0016740">
    <property type="term" value="F:transferase activity"/>
    <property type="evidence" value="ECO:0007669"/>
    <property type="project" value="UniProtKB-KW"/>
</dbReference>
<evidence type="ECO:0000256" key="6">
    <source>
        <dbReference type="ARBA" id="ARBA00022827"/>
    </source>
</evidence>
<evidence type="ECO:0000256" key="2">
    <source>
        <dbReference type="ARBA" id="ARBA00016337"/>
    </source>
</evidence>
<dbReference type="InterPro" id="IPR024932">
    <property type="entry name" value="ApbE"/>
</dbReference>
<dbReference type="GO" id="GO:0046872">
    <property type="term" value="F:metal ion binding"/>
    <property type="evidence" value="ECO:0007669"/>
    <property type="project" value="UniProtKB-KW"/>
</dbReference>
<dbReference type="Gene3D" id="3.10.520.10">
    <property type="entry name" value="ApbE-like domains"/>
    <property type="match status" value="1"/>
</dbReference>
<comment type="caution">
    <text evidence="12">The sequence shown here is derived from an EMBL/GenBank/DDBJ whole genome shotgun (WGS) entry which is preliminary data.</text>
</comment>
<feature type="binding site" evidence="10">
    <location>
        <position position="352"/>
    </location>
    <ligand>
        <name>Mg(2+)</name>
        <dbReference type="ChEBI" id="CHEBI:18420"/>
    </ligand>
</feature>
<dbReference type="PANTHER" id="PTHR30040">
    <property type="entry name" value="THIAMINE BIOSYNTHESIS LIPOPROTEIN APBE"/>
    <property type="match status" value="1"/>
</dbReference>
<protein>
    <recommendedName>
        <fullName evidence="2">FAD:protein FMN transferase</fullName>
        <ecNumber evidence="1">2.7.1.180</ecNumber>
    </recommendedName>
    <alternativeName>
        <fullName evidence="8">Flavin transferase</fullName>
    </alternativeName>
</protein>
<reference evidence="12" key="2">
    <citation type="submission" date="2021-04" db="EMBL/GenBank/DDBJ databases">
        <authorList>
            <person name="Gilroy R."/>
        </authorList>
    </citation>
    <scope>NUCLEOTIDE SEQUENCE</scope>
    <source>
        <strain evidence="12">USAMLcec3-2134</strain>
    </source>
</reference>
<dbReference type="AlphaFoldDB" id="A0A9D2MQ18"/>
<keyword evidence="3" id="KW-0285">Flavoprotein</keyword>
<feature type="binding site" evidence="10">
    <location>
        <position position="356"/>
    </location>
    <ligand>
        <name>Mg(2+)</name>
        <dbReference type="ChEBI" id="CHEBI:18420"/>
    </ligand>
</feature>
<evidence type="ECO:0000256" key="4">
    <source>
        <dbReference type="ARBA" id="ARBA00022679"/>
    </source>
</evidence>
<gene>
    <name evidence="12" type="ORF">H9763_03155</name>
</gene>
<evidence type="ECO:0000256" key="7">
    <source>
        <dbReference type="ARBA" id="ARBA00022842"/>
    </source>
</evidence>
<keyword evidence="5 10" id="KW-0479">Metal-binding</keyword>
<evidence type="ECO:0000256" key="11">
    <source>
        <dbReference type="SAM" id="Phobius"/>
    </source>
</evidence>
<keyword evidence="11" id="KW-0812">Transmembrane</keyword>
<keyword evidence="7 10" id="KW-0460">Magnesium</keyword>
<evidence type="ECO:0000256" key="9">
    <source>
        <dbReference type="ARBA" id="ARBA00048540"/>
    </source>
</evidence>
<sequence length="396" mass="42893">MLHRPSLRKTVFRRQIAPPTDIILYGTSEKNSDFLDRPGKTVIQYGKNAGGTDLTFRSPQAPKFHQRTLALRALTALLLLFLAGFLLFSSRRQDAAVSRSGFYFDTAVVLTGYGKRAETALDRGIELCERYENLLSRTKEGSDLWKINHAAGQAVEVDEETAALISRALDYASLTGGLIDPTIAPLEDLWNFTGSPAGPVPEDSAISELLAHVDYTSVIVEGNTVRLKDPKAQLDLGFIAKGYIADRLKELFLQEGLSSALIDLGGNVLAVGAKPGADGFSVGIRRPFGSRYDALRVLSLDDRSLVSSGTYERGFEENGIWYHHILNPFTGYPARTNLAQVTILSDSSAQGDALSTACFLLGADAGLDLMESIPDAEALFVLEDGSVLQTEGFPAS</sequence>
<evidence type="ECO:0000256" key="3">
    <source>
        <dbReference type="ARBA" id="ARBA00022630"/>
    </source>
</evidence>
<dbReference type="EC" id="2.7.1.180" evidence="1"/>
<keyword evidence="4 12" id="KW-0808">Transferase</keyword>
<evidence type="ECO:0000313" key="12">
    <source>
        <dbReference type="EMBL" id="HJB90449.1"/>
    </source>
</evidence>
<reference evidence="12" key="1">
    <citation type="journal article" date="2021" name="PeerJ">
        <title>Extensive microbial diversity within the chicken gut microbiome revealed by metagenomics and culture.</title>
        <authorList>
            <person name="Gilroy R."/>
            <person name="Ravi A."/>
            <person name="Getino M."/>
            <person name="Pursley I."/>
            <person name="Horton D.L."/>
            <person name="Alikhan N.F."/>
            <person name="Baker D."/>
            <person name="Gharbi K."/>
            <person name="Hall N."/>
            <person name="Watson M."/>
            <person name="Adriaenssens E.M."/>
            <person name="Foster-Nyarko E."/>
            <person name="Jarju S."/>
            <person name="Secka A."/>
            <person name="Antonio M."/>
            <person name="Oren A."/>
            <person name="Chaudhuri R.R."/>
            <person name="La Ragione R."/>
            <person name="Hildebrand F."/>
            <person name="Pallen M.J."/>
        </authorList>
    </citation>
    <scope>NUCLEOTIDE SEQUENCE</scope>
    <source>
        <strain evidence="12">USAMLcec3-2134</strain>
    </source>
</reference>
<accession>A0A9D2MQ18</accession>
<evidence type="ECO:0000256" key="8">
    <source>
        <dbReference type="ARBA" id="ARBA00031306"/>
    </source>
</evidence>
<name>A0A9D2MQ18_9FIRM</name>
<proteinExistence type="predicted"/>
<dbReference type="Proteomes" id="UP000886883">
    <property type="component" value="Unassembled WGS sequence"/>
</dbReference>
<organism evidence="12 13">
    <name type="scientific">Candidatus Eisenbergiella merdigallinarum</name>
    <dbReference type="NCBI Taxonomy" id="2838552"/>
    <lineage>
        <taxon>Bacteria</taxon>
        <taxon>Bacillati</taxon>
        <taxon>Bacillota</taxon>
        <taxon>Clostridia</taxon>
        <taxon>Lachnospirales</taxon>
        <taxon>Lachnospiraceae</taxon>
        <taxon>Eisenbergiella</taxon>
    </lineage>
</organism>
<dbReference type="Pfam" id="PF02424">
    <property type="entry name" value="ApbE"/>
    <property type="match status" value="1"/>
</dbReference>
<evidence type="ECO:0000256" key="5">
    <source>
        <dbReference type="ARBA" id="ARBA00022723"/>
    </source>
</evidence>
<keyword evidence="6" id="KW-0274">FAD</keyword>